<dbReference type="HAMAP" id="MF_00212">
    <property type="entry name" value="MQO"/>
    <property type="match status" value="1"/>
</dbReference>
<evidence type="ECO:0000256" key="5">
    <source>
        <dbReference type="ARBA" id="ARBA00022532"/>
    </source>
</evidence>
<keyword evidence="8 9" id="KW-0560">Oxidoreductase</keyword>
<dbReference type="GO" id="GO:0047545">
    <property type="term" value="F:(S)-2-hydroxyglutarate dehydrogenase activity"/>
    <property type="evidence" value="ECO:0007669"/>
    <property type="project" value="TreeGrafter"/>
</dbReference>
<keyword evidence="7 9" id="KW-0274">FAD</keyword>
<evidence type="ECO:0000313" key="11">
    <source>
        <dbReference type="EMBL" id="GLR15867.1"/>
    </source>
</evidence>
<name>A0AA37WDE2_9BACT</name>
<dbReference type="InterPro" id="IPR006231">
    <property type="entry name" value="MQO"/>
</dbReference>
<keyword evidence="6 9" id="KW-0285">Flavoprotein</keyword>
<keyword evidence="10" id="KW-0472">Membrane</keyword>
<protein>
    <recommendedName>
        <fullName evidence="9">Probable malate:quinone oxidoreductase</fullName>
        <ecNumber evidence="9">1.1.5.4</ecNumber>
    </recommendedName>
    <alternativeName>
        <fullName evidence="9">MQO</fullName>
    </alternativeName>
    <alternativeName>
        <fullName evidence="9">Malate dehydrogenase [quinone]</fullName>
    </alternativeName>
</protein>
<evidence type="ECO:0000256" key="1">
    <source>
        <dbReference type="ARBA" id="ARBA00001139"/>
    </source>
</evidence>
<evidence type="ECO:0000256" key="7">
    <source>
        <dbReference type="ARBA" id="ARBA00022827"/>
    </source>
</evidence>
<dbReference type="NCBIfam" id="TIGR01320">
    <property type="entry name" value="mal_quin_oxido"/>
    <property type="match status" value="1"/>
</dbReference>
<dbReference type="NCBIfam" id="NF003606">
    <property type="entry name" value="PRK05257.2-1"/>
    <property type="match status" value="1"/>
</dbReference>
<evidence type="ECO:0000256" key="2">
    <source>
        <dbReference type="ARBA" id="ARBA00001974"/>
    </source>
</evidence>
<dbReference type="NCBIfam" id="NF003605">
    <property type="entry name" value="PRK05257.1-4"/>
    <property type="match status" value="1"/>
</dbReference>
<comment type="caution">
    <text evidence="11">The sequence shown here is derived from an EMBL/GenBank/DDBJ whole genome shotgun (WGS) entry which is preliminary data.</text>
</comment>
<feature type="transmembrane region" description="Helical" evidence="10">
    <location>
        <begin position="9"/>
        <end position="26"/>
    </location>
</feature>
<keyword evidence="10" id="KW-1133">Transmembrane helix</keyword>
<reference evidence="11" key="2">
    <citation type="submission" date="2023-01" db="EMBL/GenBank/DDBJ databases">
        <title>Draft genome sequence of Portibacter lacus strain NBRC 108769.</title>
        <authorList>
            <person name="Sun Q."/>
            <person name="Mori K."/>
        </authorList>
    </citation>
    <scope>NUCLEOTIDE SEQUENCE</scope>
    <source>
        <strain evidence="11">NBRC 108769</strain>
    </source>
</reference>
<dbReference type="SUPFAM" id="SSF51905">
    <property type="entry name" value="FAD/NAD(P)-binding domain"/>
    <property type="match status" value="1"/>
</dbReference>
<dbReference type="GO" id="GO:0006099">
    <property type="term" value="P:tricarboxylic acid cycle"/>
    <property type="evidence" value="ECO:0007669"/>
    <property type="project" value="UniProtKB-UniRule"/>
</dbReference>
<dbReference type="NCBIfam" id="NF003603">
    <property type="entry name" value="PRK05257.1-1"/>
    <property type="match status" value="1"/>
</dbReference>
<evidence type="ECO:0000256" key="8">
    <source>
        <dbReference type="ARBA" id="ARBA00023002"/>
    </source>
</evidence>
<keyword evidence="10" id="KW-0812">Transmembrane</keyword>
<comment type="catalytic activity">
    <reaction evidence="1 9">
        <text>(S)-malate + a quinone = a quinol + oxaloacetate</text>
        <dbReference type="Rhea" id="RHEA:46012"/>
        <dbReference type="ChEBI" id="CHEBI:15589"/>
        <dbReference type="ChEBI" id="CHEBI:16452"/>
        <dbReference type="ChEBI" id="CHEBI:24646"/>
        <dbReference type="ChEBI" id="CHEBI:132124"/>
        <dbReference type="EC" id="1.1.5.4"/>
    </reaction>
</comment>
<reference evidence="11" key="1">
    <citation type="journal article" date="2014" name="Int. J. Syst. Evol. Microbiol.">
        <title>Complete genome sequence of Corynebacterium casei LMG S-19264T (=DSM 44701T), isolated from a smear-ripened cheese.</title>
        <authorList>
            <consortium name="US DOE Joint Genome Institute (JGI-PGF)"/>
            <person name="Walter F."/>
            <person name="Albersmeier A."/>
            <person name="Kalinowski J."/>
            <person name="Ruckert C."/>
        </authorList>
    </citation>
    <scope>NUCLEOTIDE SEQUENCE</scope>
    <source>
        <strain evidence="11">NBRC 108769</strain>
    </source>
</reference>
<dbReference type="Pfam" id="PF06039">
    <property type="entry name" value="Mqo"/>
    <property type="match status" value="1"/>
</dbReference>
<dbReference type="InterPro" id="IPR036188">
    <property type="entry name" value="FAD/NAD-bd_sf"/>
</dbReference>
<dbReference type="NCBIfam" id="NF009875">
    <property type="entry name" value="PRK13339.1"/>
    <property type="match status" value="1"/>
</dbReference>
<evidence type="ECO:0000313" key="12">
    <source>
        <dbReference type="Proteomes" id="UP001156666"/>
    </source>
</evidence>
<dbReference type="EC" id="1.1.5.4" evidence="9"/>
<dbReference type="NCBIfam" id="NF003611">
    <property type="entry name" value="PRK05257.3-2"/>
    <property type="match status" value="1"/>
</dbReference>
<evidence type="ECO:0000256" key="10">
    <source>
        <dbReference type="SAM" id="Phobius"/>
    </source>
</evidence>
<dbReference type="RefSeq" id="WP_235294554.1">
    <property type="nucleotide sequence ID" value="NZ_BSOH01000001.1"/>
</dbReference>
<keyword evidence="5 9" id="KW-0816">Tricarboxylic acid cycle</keyword>
<keyword evidence="12" id="KW-1185">Reference proteome</keyword>
<evidence type="ECO:0000256" key="4">
    <source>
        <dbReference type="ARBA" id="ARBA00006389"/>
    </source>
</evidence>
<organism evidence="11 12">
    <name type="scientific">Portibacter lacus</name>
    <dbReference type="NCBI Taxonomy" id="1099794"/>
    <lineage>
        <taxon>Bacteria</taxon>
        <taxon>Pseudomonadati</taxon>
        <taxon>Bacteroidota</taxon>
        <taxon>Saprospiria</taxon>
        <taxon>Saprospirales</taxon>
        <taxon>Haliscomenobacteraceae</taxon>
        <taxon>Portibacter</taxon>
    </lineage>
</organism>
<proteinExistence type="inferred from homology"/>
<dbReference type="Proteomes" id="UP001156666">
    <property type="component" value="Unassembled WGS sequence"/>
</dbReference>
<comment type="pathway">
    <text evidence="3 9">Carbohydrate metabolism; tricarboxylic acid cycle; oxaloacetate from (S)-malate (quinone route): step 1/1.</text>
</comment>
<sequence length="504" mass="57053">MNILESKKNIVLIGAGIMSATLGVLIKKLIPDAKIDIYERLDQVGAERSDAWNNAGTGHSAFCELNYTPIDENGEVDISKALRIAEQFEISKQFWAYLKQHDHLDPQKGFINDIDHMSFVWGEKNVDFLKKRYASMTKYAIFEDMLYSEDYNQIKKWVPLMMEGRAEDEVIAATRMAIGTDVNFGEITRGMISWLDQIDGVNVHMGHHINEIQEQDSGWWKIDMKDLNTKEYKSTYADFVFIGAGGGSLTLLEKTDIPEARGYGGFPVSGQWLRCTNQEVIKKHEAKVYGKAAVGSPPMSVPHLDTRIINGERCLLFGPYAGFSTKFLKEGSYLDLFLSIEMHNVWPMMRAGMKNIQLTKYLVNQVMQSQEDRFEFLKLYYPEAKFEDWELAVAGQRVQIIKKDKEEGGALKFGTEIVKNESGSLAALLGASPGASTSVSIMLDVIKQCFPENHQSAHWQKTLKEIIPCYGSSLIENGELCKKMRAESTRILKLEDQDKKAKQH</sequence>
<dbReference type="AlphaFoldDB" id="A0AA37WDE2"/>
<accession>A0AA37WDE2</accession>
<evidence type="ECO:0000256" key="3">
    <source>
        <dbReference type="ARBA" id="ARBA00005012"/>
    </source>
</evidence>
<dbReference type="PANTHER" id="PTHR43104">
    <property type="entry name" value="L-2-HYDROXYGLUTARATE DEHYDROGENASE, MITOCHONDRIAL"/>
    <property type="match status" value="1"/>
</dbReference>
<comment type="cofactor">
    <cofactor evidence="2 9">
        <name>FAD</name>
        <dbReference type="ChEBI" id="CHEBI:57692"/>
    </cofactor>
</comment>
<comment type="similarity">
    <text evidence="4 9">Belongs to the MQO family.</text>
</comment>
<dbReference type="GO" id="GO:0008924">
    <property type="term" value="F:L-malate dehydrogenase (quinone) activity"/>
    <property type="evidence" value="ECO:0007669"/>
    <property type="project" value="UniProtKB-UniRule"/>
</dbReference>
<dbReference type="EMBL" id="BSOH01000001">
    <property type="protein sequence ID" value="GLR15867.1"/>
    <property type="molecule type" value="Genomic_DNA"/>
</dbReference>
<evidence type="ECO:0000256" key="6">
    <source>
        <dbReference type="ARBA" id="ARBA00022630"/>
    </source>
</evidence>
<evidence type="ECO:0000256" key="9">
    <source>
        <dbReference type="HAMAP-Rule" id="MF_00212"/>
    </source>
</evidence>
<dbReference type="PANTHER" id="PTHR43104:SF2">
    <property type="entry name" value="L-2-HYDROXYGLUTARATE DEHYDROGENASE, MITOCHONDRIAL"/>
    <property type="match status" value="1"/>
</dbReference>
<gene>
    <name evidence="9 11" type="primary">mqo</name>
    <name evidence="11" type="ORF">GCM10007940_04820</name>
</gene>